<dbReference type="OrthoDB" id="2958217at2759"/>
<dbReference type="Pfam" id="PF06985">
    <property type="entry name" value="HET"/>
    <property type="match status" value="1"/>
</dbReference>
<evidence type="ECO:0000313" key="3">
    <source>
        <dbReference type="Proteomes" id="UP000800092"/>
    </source>
</evidence>
<accession>A0A6A6HPF0</accession>
<evidence type="ECO:0000313" key="2">
    <source>
        <dbReference type="EMBL" id="KAF2239722.1"/>
    </source>
</evidence>
<sequence length="642" mass="73048">MCTLLHTSIPQLLEPSDPEDSRELIISRSPHDRAAIMVNFIVISGDEPTKYPISIRIQNVKHGCVHVLDSPRTWSLETLRKTYSWLKSCISSHDNCPRLLAASRLPLRLVDVMSTDLGYVRSTEEMRPKEFDMLSLEELPNVRIISSTALPLDTPYFTLSHRWGTPPGILLNKETEYLLNDDITPHLLRCSEAAVFRHAIHVTRSLGFRYIWIDALCIMQDDGPEKTGEIMQMDQIYMNSTLNISATEAQSRNGLVFDRESLPTNPCRAIVRVFEIQTDICLQAFSENHFLASSEGLLNKRGWVFQERTLAPRIVHFTKDQVFWECHSLDASEVLPRGISDSRPPRPKKGVETSPTLTIQQVKLRWYELVEDYSGTSLTFADDRLLAISAIAKQCCLRMRLDPSEYLAGMWKNDLPLSLIWGDLDRGLGADKSRPTIGAKMEMKHAPSWSWASVLTEVMFCRFPSLVAKAEVLGVEIKRISPNFFGGTEFCRLRLRGRICKFRRHVHDDVPWIYIGQRSRFQEVRRIRSTQDNPIVIDWDISRRVVSDLLDTDGSTPAASTYALFQIASVHDEIELLVERGIILQRIAAHGTYLRIGCFFTRWVGGYLGSELEVVFKGHFKTLSAGDYLDLDSGGKYTIDVV</sequence>
<feature type="domain" description="Heterokaryon incompatibility" evidence="1">
    <location>
        <begin position="156"/>
        <end position="307"/>
    </location>
</feature>
<dbReference type="PANTHER" id="PTHR33112">
    <property type="entry name" value="DOMAIN PROTEIN, PUTATIVE-RELATED"/>
    <property type="match status" value="1"/>
</dbReference>
<reference evidence="2" key="1">
    <citation type="journal article" date="2020" name="Stud. Mycol.">
        <title>101 Dothideomycetes genomes: a test case for predicting lifestyles and emergence of pathogens.</title>
        <authorList>
            <person name="Haridas S."/>
            <person name="Albert R."/>
            <person name="Binder M."/>
            <person name="Bloem J."/>
            <person name="Labutti K."/>
            <person name="Salamov A."/>
            <person name="Andreopoulos B."/>
            <person name="Baker S."/>
            <person name="Barry K."/>
            <person name="Bills G."/>
            <person name="Bluhm B."/>
            <person name="Cannon C."/>
            <person name="Castanera R."/>
            <person name="Culley D."/>
            <person name="Daum C."/>
            <person name="Ezra D."/>
            <person name="Gonzalez J."/>
            <person name="Henrissat B."/>
            <person name="Kuo A."/>
            <person name="Liang C."/>
            <person name="Lipzen A."/>
            <person name="Lutzoni F."/>
            <person name="Magnuson J."/>
            <person name="Mondo S."/>
            <person name="Nolan M."/>
            <person name="Ohm R."/>
            <person name="Pangilinan J."/>
            <person name="Park H.-J."/>
            <person name="Ramirez L."/>
            <person name="Alfaro M."/>
            <person name="Sun H."/>
            <person name="Tritt A."/>
            <person name="Yoshinaga Y."/>
            <person name="Zwiers L.-H."/>
            <person name="Turgeon B."/>
            <person name="Goodwin S."/>
            <person name="Spatafora J."/>
            <person name="Crous P."/>
            <person name="Grigoriev I."/>
        </authorList>
    </citation>
    <scope>NUCLEOTIDE SEQUENCE</scope>
    <source>
        <strain evidence="2">Tuck. ex Michener</strain>
    </source>
</reference>
<dbReference type="Proteomes" id="UP000800092">
    <property type="component" value="Unassembled WGS sequence"/>
</dbReference>
<name>A0A6A6HPF0_VIRVR</name>
<proteinExistence type="predicted"/>
<keyword evidence="3" id="KW-1185">Reference proteome</keyword>
<dbReference type="EMBL" id="ML991772">
    <property type="protein sequence ID" value="KAF2239722.1"/>
    <property type="molecule type" value="Genomic_DNA"/>
</dbReference>
<protein>
    <submittedName>
        <fullName evidence="2">HET-domain-containing protein</fullName>
    </submittedName>
</protein>
<organism evidence="2 3">
    <name type="scientific">Viridothelium virens</name>
    <name type="common">Speckled blister lichen</name>
    <name type="synonym">Trypethelium virens</name>
    <dbReference type="NCBI Taxonomy" id="1048519"/>
    <lineage>
        <taxon>Eukaryota</taxon>
        <taxon>Fungi</taxon>
        <taxon>Dikarya</taxon>
        <taxon>Ascomycota</taxon>
        <taxon>Pezizomycotina</taxon>
        <taxon>Dothideomycetes</taxon>
        <taxon>Dothideomycetes incertae sedis</taxon>
        <taxon>Trypetheliales</taxon>
        <taxon>Trypetheliaceae</taxon>
        <taxon>Viridothelium</taxon>
    </lineage>
</organism>
<dbReference type="PANTHER" id="PTHR33112:SF16">
    <property type="entry name" value="HETEROKARYON INCOMPATIBILITY DOMAIN-CONTAINING PROTEIN"/>
    <property type="match status" value="1"/>
</dbReference>
<gene>
    <name evidence="2" type="ORF">EV356DRAFT_572487</name>
</gene>
<evidence type="ECO:0000259" key="1">
    <source>
        <dbReference type="Pfam" id="PF06985"/>
    </source>
</evidence>
<dbReference type="InterPro" id="IPR010730">
    <property type="entry name" value="HET"/>
</dbReference>
<dbReference type="AlphaFoldDB" id="A0A6A6HPF0"/>